<evidence type="ECO:0000313" key="5">
    <source>
        <dbReference type="EMBL" id="WKW11447.1"/>
    </source>
</evidence>
<dbReference type="EMBL" id="CP130612">
    <property type="protein sequence ID" value="WKW11447.1"/>
    <property type="molecule type" value="Genomic_DNA"/>
</dbReference>
<dbReference type="HAMAP" id="MF_00996">
    <property type="entry name" value="MqnD"/>
    <property type="match status" value="1"/>
</dbReference>
<dbReference type="CDD" id="cd13635">
    <property type="entry name" value="PBP2_Ttha1568_Mqnd"/>
    <property type="match status" value="1"/>
</dbReference>
<comment type="function">
    <text evidence="4">Catalyzes the conversion of cyclic dehypoxanthine futalosine (cyclic DHFL) into 1,4-dihydroxy-6-naphthoate, a step in the biosynthesis of menaquinone (MK, vitamin K2).</text>
</comment>
<feature type="binding site" evidence="4">
    <location>
        <begin position="55"/>
        <end position="57"/>
    </location>
    <ligand>
        <name>substrate</name>
    </ligand>
</feature>
<gene>
    <name evidence="4" type="primary">mqnD</name>
    <name evidence="5" type="ORF">Strain138_000698</name>
    <name evidence="6" type="ORF">Strain318_000698</name>
</gene>
<dbReference type="InterPro" id="IPR003773">
    <property type="entry name" value="Menaquinone_biosynth"/>
</dbReference>
<comment type="catalytic activity">
    <reaction evidence="4">
        <text>cyclic dehypoxanthinylfutalosinate = 1,4-dihydroxy-6-naphthoate + dihydroxyacetone</text>
        <dbReference type="Rhea" id="RHEA:33087"/>
        <dbReference type="ChEBI" id="CHEBI:16016"/>
        <dbReference type="ChEBI" id="CHEBI:64254"/>
        <dbReference type="ChEBI" id="CHEBI:64270"/>
        <dbReference type="EC" id="4.1.99.29"/>
    </reaction>
</comment>
<dbReference type="SUPFAM" id="SSF53850">
    <property type="entry name" value="Periplasmic binding protein-like II"/>
    <property type="match status" value="1"/>
</dbReference>
<dbReference type="InterPro" id="IPR030869">
    <property type="entry name" value="MqnD"/>
</dbReference>
<dbReference type="Pfam" id="PF02621">
    <property type="entry name" value="VitK2_biosynth"/>
    <property type="match status" value="1"/>
</dbReference>
<evidence type="ECO:0000256" key="4">
    <source>
        <dbReference type="HAMAP-Rule" id="MF_00996"/>
    </source>
</evidence>
<comment type="pathway">
    <text evidence="1 4">Quinol/quinone metabolism; menaquinone biosynthesis.</text>
</comment>
<dbReference type="PANTHER" id="PTHR37167">
    <property type="entry name" value="1,4-DIHYDROXY-6-NAPHTOATE SYNTHASE"/>
    <property type="match status" value="1"/>
</dbReference>
<evidence type="ECO:0000313" key="7">
    <source>
        <dbReference type="Proteomes" id="UP001229955"/>
    </source>
</evidence>
<reference evidence="5" key="1">
    <citation type="submission" date="2023-07" db="EMBL/GenBank/DDBJ databases">
        <authorList>
            <person name="Haufschild T."/>
            <person name="Kallscheuer N."/>
            <person name="Hammer J."/>
            <person name="Kohn T."/>
            <person name="Kabuu M."/>
            <person name="Jogler M."/>
            <person name="Wohfarth N."/>
            <person name="Heuer A."/>
            <person name="Rohde M."/>
            <person name="van Teeseling M.C.F."/>
            <person name="Jogler C."/>
        </authorList>
    </citation>
    <scope>NUCLEOTIDE SEQUENCE</scope>
    <source>
        <strain evidence="5">Strain 138</strain>
        <strain evidence="6">Strain 318</strain>
    </source>
</reference>
<dbReference type="GO" id="GO:0009234">
    <property type="term" value="P:menaquinone biosynthetic process"/>
    <property type="evidence" value="ECO:0007669"/>
    <property type="project" value="UniProtKB-UniRule"/>
</dbReference>
<organism evidence="5">
    <name type="scientific">Pseudogemmatithrix spongiicola</name>
    <dbReference type="NCBI Taxonomy" id="3062599"/>
    <lineage>
        <taxon>Bacteria</taxon>
        <taxon>Pseudomonadati</taxon>
        <taxon>Gemmatimonadota</taxon>
        <taxon>Gemmatimonadia</taxon>
        <taxon>Gemmatimonadales</taxon>
        <taxon>Gemmatimonadaceae</taxon>
        <taxon>Pseudogemmatithrix</taxon>
    </lineage>
</organism>
<keyword evidence="2 4" id="KW-0474">Menaquinone biosynthesis</keyword>
<evidence type="ECO:0000313" key="6">
    <source>
        <dbReference type="EMBL" id="WKW14357.1"/>
    </source>
</evidence>
<keyword evidence="7" id="KW-1185">Reference proteome</keyword>
<dbReference type="AlphaFoldDB" id="A0AA49JT77"/>
<evidence type="ECO:0000256" key="3">
    <source>
        <dbReference type="ARBA" id="ARBA00023239"/>
    </source>
</evidence>
<sequence length="261" mass="28554">MRTLTFGYSPCPNDTFAFHALAHGLVGMPFRIEPVLLDIEELNRRAHDGAFDLTKLSVGAFAAVGDRYTMLRSGAALGHGVGPLVVTRTPMSLAEAVRGRVAIPGKETTAFRLLRLAAPELRDTVELRYDKILRAVANGEVDAGLIIHESRFTYHEHGLHKAQDLGGWWERETSLPVPLAGICARADLDAETRSAAERAIRASVQHAFDHPDASADYVRQHAQEMSAEVCAQHIKLYVNEWSLDVGDEGLRAIQRLVSAGA</sequence>
<feature type="binding site" evidence="4">
    <location>
        <begin position="109"/>
        <end position="110"/>
    </location>
    <ligand>
        <name>substrate</name>
    </ligand>
</feature>
<name>A0AA49JT77_9BACT</name>
<keyword evidence="3 4" id="KW-0456">Lyase</keyword>
<dbReference type="GO" id="GO:0016830">
    <property type="term" value="F:carbon-carbon lyase activity"/>
    <property type="evidence" value="ECO:0007669"/>
    <property type="project" value="UniProtKB-UniRule"/>
</dbReference>
<dbReference type="Gene3D" id="3.40.190.10">
    <property type="entry name" value="Periplasmic binding protein-like II"/>
    <property type="match status" value="2"/>
</dbReference>
<evidence type="ECO:0000256" key="2">
    <source>
        <dbReference type="ARBA" id="ARBA00022428"/>
    </source>
</evidence>
<dbReference type="EC" id="4.1.99.29" evidence="4"/>
<proteinExistence type="inferred from homology"/>
<accession>A0AA49JT77</accession>
<protein>
    <recommendedName>
        <fullName evidence="4">1,4-dihydroxy-6-naphtoate synthase</fullName>
        <ecNumber evidence="4">4.1.99.29</ecNumber>
    </recommendedName>
    <alternativeName>
        <fullName evidence="4">Menaquinone biosynthetic enzyme MqnD</fullName>
    </alternativeName>
</protein>
<dbReference type="KEGG" id="pspc:Strain318_000698"/>
<accession>A0AA49JYY7</accession>
<dbReference type="EMBL" id="CP130613">
    <property type="protein sequence ID" value="WKW14357.1"/>
    <property type="molecule type" value="Genomic_DNA"/>
</dbReference>
<comment type="similarity">
    <text evidence="4">Belongs to the MqnA/MqnD family. MqnD subfamily.</text>
</comment>
<feature type="active site" description="Proton acceptor" evidence="4">
    <location>
        <position position="148"/>
    </location>
</feature>
<dbReference type="PANTHER" id="PTHR37167:SF1">
    <property type="entry name" value="1,4-DIHYDROXY-6-NAPHTOATE SYNTHASE"/>
    <property type="match status" value="1"/>
</dbReference>
<evidence type="ECO:0000256" key="1">
    <source>
        <dbReference type="ARBA" id="ARBA00004863"/>
    </source>
</evidence>
<dbReference type="Proteomes" id="UP001229955">
    <property type="component" value="Chromosome"/>
</dbReference>
<dbReference type="RefSeq" id="WP_367887145.1">
    <property type="nucleotide sequence ID" value="NZ_CP130612.1"/>
</dbReference>